<accession>A0ABU0FBI1</accession>
<keyword evidence="4" id="KW-1185">Reference proteome</keyword>
<reference evidence="3 4" key="1">
    <citation type="submission" date="2023-07" db="EMBL/GenBank/DDBJ databases">
        <title>Genomic Encyclopedia of Type Strains, Phase IV (KMG-IV): sequencing the most valuable type-strain genomes for metagenomic binning, comparative biology and taxonomic classification.</title>
        <authorList>
            <person name="Goeker M."/>
        </authorList>
    </citation>
    <scope>NUCLEOTIDE SEQUENCE [LARGE SCALE GENOMIC DNA]</scope>
    <source>
        <strain evidence="3 4">DSM 5896</strain>
    </source>
</reference>
<dbReference type="EMBL" id="JAUSVK010000001">
    <property type="protein sequence ID" value="MDQ0391484.1"/>
    <property type="molecule type" value="Genomic_DNA"/>
</dbReference>
<sequence length="62" mass="6570">MSPTIEEDKVQPAPPEGRDPVTITADTARQGPAGWRVLYVLVGGTVGAAVACFLAYAIWFHA</sequence>
<keyword evidence="2" id="KW-0812">Transmembrane</keyword>
<dbReference type="RefSeq" id="WP_307423876.1">
    <property type="nucleotide sequence ID" value="NZ_JAUSVK010000001.1"/>
</dbReference>
<evidence type="ECO:0000313" key="3">
    <source>
        <dbReference type="EMBL" id="MDQ0391484.1"/>
    </source>
</evidence>
<evidence type="ECO:0000256" key="1">
    <source>
        <dbReference type="SAM" id="MobiDB-lite"/>
    </source>
</evidence>
<evidence type="ECO:0000313" key="4">
    <source>
        <dbReference type="Proteomes" id="UP001237448"/>
    </source>
</evidence>
<feature type="compositionally biased region" description="Basic and acidic residues" evidence="1">
    <location>
        <begin position="1"/>
        <end position="10"/>
    </location>
</feature>
<name>A0ABU0FBI1_9HYPH</name>
<gene>
    <name evidence="3" type="ORF">J3R73_001276</name>
</gene>
<protein>
    <submittedName>
        <fullName evidence="3">Uncharacterized protein</fullName>
    </submittedName>
</protein>
<feature type="region of interest" description="Disordered" evidence="1">
    <location>
        <begin position="1"/>
        <end position="23"/>
    </location>
</feature>
<dbReference type="Proteomes" id="UP001237448">
    <property type="component" value="Unassembled WGS sequence"/>
</dbReference>
<proteinExistence type="predicted"/>
<feature type="transmembrane region" description="Helical" evidence="2">
    <location>
        <begin position="37"/>
        <end position="59"/>
    </location>
</feature>
<organism evidence="3 4">
    <name type="scientific">Labrys monachus</name>
    <dbReference type="NCBI Taxonomy" id="217067"/>
    <lineage>
        <taxon>Bacteria</taxon>
        <taxon>Pseudomonadati</taxon>
        <taxon>Pseudomonadota</taxon>
        <taxon>Alphaproteobacteria</taxon>
        <taxon>Hyphomicrobiales</taxon>
        <taxon>Xanthobacteraceae</taxon>
        <taxon>Labrys</taxon>
    </lineage>
</organism>
<comment type="caution">
    <text evidence="3">The sequence shown here is derived from an EMBL/GenBank/DDBJ whole genome shotgun (WGS) entry which is preliminary data.</text>
</comment>
<keyword evidence="2" id="KW-1133">Transmembrane helix</keyword>
<keyword evidence="2" id="KW-0472">Membrane</keyword>
<evidence type="ECO:0000256" key="2">
    <source>
        <dbReference type="SAM" id="Phobius"/>
    </source>
</evidence>